<evidence type="ECO:0000256" key="4">
    <source>
        <dbReference type="ARBA" id="ARBA00022984"/>
    </source>
</evidence>
<dbReference type="InterPro" id="IPR003447">
    <property type="entry name" value="FEMABX"/>
</dbReference>
<keyword evidence="2" id="KW-0808">Transferase</keyword>
<sequence>MIPYICRKKVKSMICELERKDIEEFKTTNILPQTPFWGRVKKNQGFIPQGFELTISKNLLFSTASSSEKVVEDLLILIKYVNDDTCIAYVPYGPKLEPSFENQGLFLEYLSESIKPYLPSNCIFIRYDLIWENQWAVEEAYFDNSGNWLGPPPNQTQEFRMNFGTTNWNLQKSVQDNLPKNTFFLDLTLNEEDLLSNMRYNTRYNVKKANKKGIKVREYGIEHMDIWYKLYLDTATRHGIPLQNKEFFTTILKNQDNTKNGTTVKMLMADIDGKFLSSMFLVLTKKRGTYLYGASKSSKNNAMASYALQWESIRIAKAWGCTEYDMFGSAPNLSRKHPLHGVHVYKKGFGGDLFHRMGCWDYPYNKKLYDFYKLQEATN</sequence>
<evidence type="ECO:0000256" key="5">
    <source>
        <dbReference type="ARBA" id="ARBA00023315"/>
    </source>
</evidence>
<keyword evidence="5" id="KW-0012">Acyltransferase</keyword>
<dbReference type="InterPro" id="IPR050644">
    <property type="entry name" value="PG_Glycine_Bridge_Synth"/>
</dbReference>
<comment type="similarity">
    <text evidence="1">Belongs to the FemABX family.</text>
</comment>
<keyword evidence="3" id="KW-0133">Cell shape</keyword>
<evidence type="ECO:0000256" key="6">
    <source>
        <dbReference type="ARBA" id="ARBA00023316"/>
    </source>
</evidence>
<evidence type="ECO:0000256" key="2">
    <source>
        <dbReference type="ARBA" id="ARBA00022679"/>
    </source>
</evidence>
<keyword evidence="8" id="KW-1185">Reference proteome</keyword>
<protein>
    <submittedName>
        <fullName evidence="7">Lipid II:glycine glycyltransferase FemX</fullName>
    </submittedName>
</protein>
<dbReference type="PANTHER" id="PTHR36174">
    <property type="entry name" value="LIPID II:GLYCINE GLYCYLTRANSFERASE"/>
    <property type="match status" value="1"/>
</dbReference>
<dbReference type="EMBL" id="JBHTIB010000002">
    <property type="protein sequence ID" value="MFD0834496.1"/>
    <property type="molecule type" value="Genomic_DNA"/>
</dbReference>
<evidence type="ECO:0000313" key="7">
    <source>
        <dbReference type="EMBL" id="MFD0834496.1"/>
    </source>
</evidence>
<evidence type="ECO:0000256" key="1">
    <source>
        <dbReference type="ARBA" id="ARBA00009943"/>
    </source>
</evidence>
<accession>A0ABW3BNF3</accession>
<reference evidence="8" key="1">
    <citation type="journal article" date="2019" name="Int. J. Syst. Evol. Microbiol.">
        <title>The Global Catalogue of Microorganisms (GCM) 10K type strain sequencing project: providing services to taxonomists for standard genome sequencing and annotation.</title>
        <authorList>
            <consortium name="The Broad Institute Genomics Platform"/>
            <consortium name="The Broad Institute Genome Sequencing Center for Infectious Disease"/>
            <person name="Wu L."/>
            <person name="Ma J."/>
        </authorList>
    </citation>
    <scope>NUCLEOTIDE SEQUENCE [LARGE SCALE GENOMIC DNA]</scope>
    <source>
        <strain evidence="8">CCUG 60529</strain>
    </source>
</reference>
<dbReference type="SUPFAM" id="SSF55729">
    <property type="entry name" value="Acyl-CoA N-acyltransferases (Nat)"/>
    <property type="match status" value="1"/>
</dbReference>
<organism evidence="7 8">
    <name type="scientific">Mariniflexile aquimaris</name>
    <dbReference type="NCBI Taxonomy" id="881009"/>
    <lineage>
        <taxon>Bacteria</taxon>
        <taxon>Pseudomonadati</taxon>
        <taxon>Bacteroidota</taxon>
        <taxon>Flavobacteriia</taxon>
        <taxon>Flavobacteriales</taxon>
        <taxon>Flavobacteriaceae</taxon>
        <taxon>Mariniflexile</taxon>
    </lineage>
</organism>
<dbReference type="RefSeq" id="WP_379938833.1">
    <property type="nucleotide sequence ID" value="NZ_JBHTIB010000002.1"/>
</dbReference>
<evidence type="ECO:0000313" key="8">
    <source>
        <dbReference type="Proteomes" id="UP001597011"/>
    </source>
</evidence>
<gene>
    <name evidence="7" type="ORF">ACFQ0I_01865</name>
</gene>
<dbReference type="PROSITE" id="PS51191">
    <property type="entry name" value="FEMABX"/>
    <property type="match status" value="1"/>
</dbReference>
<evidence type="ECO:0000256" key="3">
    <source>
        <dbReference type="ARBA" id="ARBA00022960"/>
    </source>
</evidence>
<proteinExistence type="inferred from homology"/>
<comment type="caution">
    <text evidence="7">The sequence shown here is derived from an EMBL/GenBank/DDBJ whole genome shotgun (WGS) entry which is preliminary data.</text>
</comment>
<keyword evidence="4" id="KW-0573">Peptidoglycan synthesis</keyword>
<dbReference type="PANTHER" id="PTHR36174:SF1">
    <property type="entry name" value="LIPID II:GLYCINE GLYCYLTRANSFERASE"/>
    <property type="match status" value="1"/>
</dbReference>
<dbReference type="Gene3D" id="3.40.630.30">
    <property type="match status" value="2"/>
</dbReference>
<dbReference type="InterPro" id="IPR016181">
    <property type="entry name" value="Acyl_CoA_acyltransferase"/>
</dbReference>
<keyword evidence="6" id="KW-0961">Cell wall biogenesis/degradation</keyword>
<name>A0ABW3BNF3_9FLAO</name>
<dbReference type="Pfam" id="PF02388">
    <property type="entry name" value="FemAB"/>
    <property type="match status" value="2"/>
</dbReference>
<dbReference type="Proteomes" id="UP001597011">
    <property type="component" value="Unassembled WGS sequence"/>
</dbReference>